<dbReference type="InterPro" id="IPR044766">
    <property type="entry name" value="NPSN/SNAP25-like_N_SNARE"/>
</dbReference>
<dbReference type="PANTHER" id="PTHR21230:SF79">
    <property type="entry name" value="T-SNARE COILED-COIL HOMOLOGY DOMAIN-CONTAINING PROTEIN"/>
    <property type="match status" value="1"/>
</dbReference>
<dbReference type="Pfam" id="PF12352">
    <property type="entry name" value="V-SNARE_C"/>
    <property type="match status" value="1"/>
</dbReference>
<name>A0AAW1PY30_9CHLO</name>
<dbReference type="EMBL" id="JALJOR010000007">
    <property type="protein sequence ID" value="KAK9814311.1"/>
    <property type="molecule type" value="Genomic_DNA"/>
</dbReference>
<evidence type="ECO:0000256" key="8">
    <source>
        <dbReference type="SAM" id="Phobius"/>
    </source>
</evidence>
<dbReference type="SUPFAM" id="SSF58038">
    <property type="entry name" value="SNARE fusion complex"/>
    <property type="match status" value="1"/>
</dbReference>
<dbReference type="CDD" id="cd15861">
    <property type="entry name" value="SNARE_SNAP25N_23N_29N_SEC9N"/>
    <property type="match status" value="1"/>
</dbReference>
<feature type="transmembrane region" description="Helical" evidence="8">
    <location>
        <begin position="199"/>
        <end position="219"/>
    </location>
</feature>
<accession>A0AAW1PY30</accession>
<dbReference type="GO" id="GO:0005794">
    <property type="term" value="C:Golgi apparatus"/>
    <property type="evidence" value="ECO:0007669"/>
    <property type="project" value="TreeGrafter"/>
</dbReference>
<dbReference type="Proteomes" id="UP001489004">
    <property type="component" value="Unassembled WGS sequence"/>
</dbReference>
<comment type="caution">
    <text evidence="10">The sequence shown here is derived from an EMBL/GenBank/DDBJ whole genome shotgun (WGS) entry which is preliminary data.</text>
</comment>
<evidence type="ECO:0000313" key="10">
    <source>
        <dbReference type="EMBL" id="KAK9814311.1"/>
    </source>
</evidence>
<keyword evidence="7 8" id="KW-0472">Membrane</keyword>
<dbReference type="GO" id="GO:0005789">
    <property type="term" value="C:endoplasmic reticulum membrane"/>
    <property type="evidence" value="ECO:0007669"/>
    <property type="project" value="TreeGrafter"/>
</dbReference>
<dbReference type="GO" id="GO:0031902">
    <property type="term" value="C:late endosome membrane"/>
    <property type="evidence" value="ECO:0007669"/>
    <property type="project" value="TreeGrafter"/>
</dbReference>
<keyword evidence="11" id="KW-1185">Reference proteome</keyword>
<feature type="domain" description="T-SNARE coiled-coil homology" evidence="9">
    <location>
        <begin position="127"/>
        <end position="189"/>
    </location>
</feature>
<dbReference type="GO" id="GO:0031201">
    <property type="term" value="C:SNARE complex"/>
    <property type="evidence" value="ECO:0007669"/>
    <property type="project" value="InterPro"/>
</dbReference>
<dbReference type="InterPro" id="IPR038407">
    <property type="entry name" value="v-SNARE_N_sf"/>
</dbReference>
<dbReference type="InterPro" id="IPR000727">
    <property type="entry name" value="T_SNARE_dom"/>
</dbReference>
<sequence>MAAVVKYEQEKQLDAVYADLKAGFKKLDTLTDTNKQNALLKDLTNKMQEAKTLIKEFEREARMDGMSATELGSRKKNLVQELNNYIGLKKAHGAAQSSRQELMGGASGSVERGVDGMTTTELMAQGRKEIKETDDSLMRAQQIVEKTIIIGTQTAETLHAQTKQLENVADDLDEIHFSMDKARKVIRDITRGIATDKCIMFLLLAAVAGVVVCIVLKVAKVGKANRIVIPEPKFGSSAPAPSSRRLLGYSLELLELLDSE</sequence>
<proteinExistence type="predicted"/>
<keyword evidence="3 8" id="KW-0812">Transmembrane</keyword>
<keyword evidence="4" id="KW-0653">Protein transport</keyword>
<evidence type="ECO:0000313" key="11">
    <source>
        <dbReference type="Proteomes" id="UP001489004"/>
    </source>
</evidence>
<evidence type="ECO:0000256" key="7">
    <source>
        <dbReference type="ARBA" id="ARBA00023136"/>
    </source>
</evidence>
<protein>
    <recommendedName>
        <fullName evidence="9">t-SNARE coiled-coil homology domain-containing protein</fullName>
    </recommendedName>
</protein>
<evidence type="ECO:0000259" key="9">
    <source>
        <dbReference type="PROSITE" id="PS50192"/>
    </source>
</evidence>
<evidence type="ECO:0000256" key="2">
    <source>
        <dbReference type="ARBA" id="ARBA00022448"/>
    </source>
</evidence>
<keyword evidence="6" id="KW-0175">Coiled coil</keyword>
<gene>
    <name evidence="10" type="ORF">WJX72_003799</name>
</gene>
<dbReference type="PROSITE" id="PS50192">
    <property type="entry name" value="T_SNARE"/>
    <property type="match status" value="1"/>
</dbReference>
<dbReference type="GO" id="GO:0015031">
    <property type="term" value="P:protein transport"/>
    <property type="evidence" value="ECO:0007669"/>
    <property type="project" value="UniProtKB-KW"/>
</dbReference>
<dbReference type="SMART" id="SM00397">
    <property type="entry name" value="t_SNARE"/>
    <property type="match status" value="1"/>
</dbReference>
<organism evidence="10 11">
    <name type="scientific">[Myrmecia] bisecta</name>
    <dbReference type="NCBI Taxonomy" id="41462"/>
    <lineage>
        <taxon>Eukaryota</taxon>
        <taxon>Viridiplantae</taxon>
        <taxon>Chlorophyta</taxon>
        <taxon>core chlorophytes</taxon>
        <taxon>Trebouxiophyceae</taxon>
        <taxon>Trebouxiales</taxon>
        <taxon>Trebouxiaceae</taxon>
        <taxon>Myrmecia</taxon>
    </lineage>
</organism>
<dbReference type="PANTHER" id="PTHR21230">
    <property type="entry name" value="VESICLE TRANSPORT V-SNARE PROTEIN VTI1-RELATED"/>
    <property type="match status" value="1"/>
</dbReference>
<dbReference type="AlphaFoldDB" id="A0AAW1PY30"/>
<dbReference type="GO" id="GO:0000149">
    <property type="term" value="F:SNARE binding"/>
    <property type="evidence" value="ECO:0007669"/>
    <property type="project" value="TreeGrafter"/>
</dbReference>
<dbReference type="GO" id="GO:0006906">
    <property type="term" value="P:vesicle fusion"/>
    <property type="evidence" value="ECO:0007669"/>
    <property type="project" value="TreeGrafter"/>
</dbReference>
<evidence type="ECO:0000256" key="4">
    <source>
        <dbReference type="ARBA" id="ARBA00022927"/>
    </source>
</evidence>
<dbReference type="Gene3D" id="1.20.58.400">
    <property type="entry name" value="t-snare proteins"/>
    <property type="match status" value="1"/>
</dbReference>
<evidence type="ECO:0000256" key="1">
    <source>
        <dbReference type="ARBA" id="ARBA00004211"/>
    </source>
</evidence>
<comment type="subcellular location">
    <subcellularLocation>
        <location evidence="1">Membrane</location>
        <topology evidence="1">Single-pass type IV membrane protein</topology>
    </subcellularLocation>
</comment>
<evidence type="ECO:0000256" key="5">
    <source>
        <dbReference type="ARBA" id="ARBA00022989"/>
    </source>
</evidence>
<keyword evidence="2" id="KW-0813">Transport</keyword>
<evidence type="ECO:0000256" key="3">
    <source>
        <dbReference type="ARBA" id="ARBA00022692"/>
    </source>
</evidence>
<evidence type="ECO:0000256" key="6">
    <source>
        <dbReference type="ARBA" id="ARBA00023054"/>
    </source>
</evidence>
<dbReference type="GO" id="GO:0012507">
    <property type="term" value="C:ER to Golgi transport vesicle membrane"/>
    <property type="evidence" value="ECO:0007669"/>
    <property type="project" value="TreeGrafter"/>
</dbReference>
<dbReference type="GO" id="GO:0005484">
    <property type="term" value="F:SNAP receptor activity"/>
    <property type="evidence" value="ECO:0007669"/>
    <property type="project" value="InterPro"/>
</dbReference>
<dbReference type="Gene3D" id="1.20.5.110">
    <property type="match status" value="1"/>
</dbReference>
<keyword evidence="5 8" id="KW-1133">Transmembrane helix</keyword>
<reference evidence="10 11" key="1">
    <citation type="journal article" date="2024" name="Nat. Commun.">
        <title>Phylogenomics reveals the evolutionary origins of lichenization in chlorophyte algae.</title>
        <authorList>
            <person name="Puginier C."/>
            <person name="Libourel C."/>
            <person name="Otte J."/>
            <person name="Skaloud P."/>
            <person name="Haon M."/>
            <person name="Grisel S."/>
            <person name="Petersen M."/>
            <person name="Berrin J.G."/>
            <person name="Delaux P.M."/>
            <person name="Dal Grande F."/>
            <person name="Keller J."/>
        </authorList>
    </citation>
    <scope>NUCLEOTIDE SEQUENCE [LARGE SCALE GENOMIC DNA]</scope>
    <source>
        <strain evidence="10 11">SAG 2043</strain>
    </source>
</reference>